<dbReference type="OrthoDB" id="9773765at2"/>
<keyword evidence="5" id="KW-0627">Porphyrin biosynthesis</keyword>
<dbReference type="Pfam" id="PF14824">
    <property type="entry name" value="Sirohm_synth_M"/>
    <property type="match status" value="1"/>
</dbReference>
<dbReference type="UniPathway" id="UPA00262">
    <property type="reaction ID" value="UER00222"/>
</dbReference>
<dbReference type="Gene3D" id="3.40.50.720">
    <property type="entry name" value="NAD(P)-binding Rossmann-like Domain"/>
    <property type="match status" value="1"/>
</dbReference>
<keyword evidence="4" id="KW-0520">NAD</keyword>
<keyword evidence="9" id="KW-1185">Reference proteome</keyword>
<dbReference type="InterPro" id="IPR042518">
    <property type="entry name" value="SirC_C"/>
</dbReference>
<evidence type="ECO:0000256" key="3">
    <source>
        <dbReference type="ARBA" id="ARBA00023002"/>
    </source>
</evidence>
<dbReference type="STRING" id="640948.SAMN05216238_105199"/>
<evidence type="ECO:0000259" key="7">
    <source>
        <dbReference type="Pfam" id="PF14824"/>
    </source>
</evidence>
<dbReference type="NCBIfam" id="TIGR01470">
    <property type="entry name" value="cysG_Nterm"/>
    <property type="match status" value="1"/>
</dbReference>
<proteinExistence type="predicted"/>
<dbReference type="EC" id="1.3.1.76" evidence="2"/>
<reference evidence="9" key="1">
    <citation type="submission" date="2016-10" db="EMBL/GenBank/DDBJ databases">
        <authorList>
            <person name="Varghese N."/>
            <person name="Submissions S."/>
        </authorList>
    </citation>
    <scope>NUCLEOTIDE SEQUENCE [LARGE SCALE GENOMIC DNA]</scope>
    <source>
        <strain evidence="9">DSM 22530</strain>
    </source>
</reference>
<dbReference type="InterPro" id="IPR006367">
    <property type="entry name" value="Sirohaem_synthase_N"/>
</dbReference>
<dbReference type="PANTHER" id="PTHR35330">
    <property type="entry name" value="SIROHEME BIOSYNTHESIS PROTEIN MET8"/>
    <property type="match status" value="1"/>
</dbReference>
<evidence type="ECO:0000256" key="2">
    <source>
        <dbReference type="ARBA" id="ARBA00012400"/>
    </source>
</evidence>
<evidence type="ECO:0000313" key="9">
    <source>
        <dbReference type="Proteomes" id="UP000199474"/>
    </source>
</evidence>
<evidence type="ECO:0000256" key="1">
    <source>
        <dbReference type="ARBA" id="ARBA00005010"/>
    </source>
</evidence>
<dbReference type="InterPro" id="IPR036291">
    <property type="entry name" value="NAD(P)-bd_dom_sf"/>
</dbReference>
<comment type="pathway">
    <text evidence="1">Porphyrin-containing compound metabolism; siroheme biosynthesis; sirohydrochlorin from precorrin-2: step 1/1.</text>
</comment>
<evidence type="ECO:0000313" key="8">
    <source>
        <dbReference type="EMBL" id="SFD89913.1"/>
    </source>
</evidence>
<dbReference type="InterPro" id="IPR028281">
    <property type="entry name" value="Sirohaem_synthase_central"/>
</dbReference>
<organism evidence="8 9">
    <name type="scientific">Lentibacillus persicus</name>
    <dbReference type="NCBI Taxonomy" id="640948"/>
    <lineage>
        <taxon>Bacteria</taxon>
        <taxon>Bacillati</taxon>
        <taxon>Bacillota</taxon>
        <taxon>Bacilli</taxon>
        <taxon>Bacillales</taxon>
        <taxon>Bacillaceae</taxon>
        <taxon>Lentibacillus</taxon>
    </lineage>
</organism>
<dbReference type="EMBL" id="FOMR01000005">
    <property type="protein sequence ID" value="SFD89913.1"/>
    <property type="molecule type" value="Genomic_DNA"/>
</dbReference>
<evidence type="ECO:0000256" key="4">
    <source>
        <dbReference type="ARBA" id="ARBA00023027"/>
    </source>
</evidence>
<keyword evidence="3" id="KW-0560">Oxidoreductase</keyword>
<dbReference type="NCBIfam" id="NF005222">
    <property type="entry name" value="PRK06718.1"/>
    <property type="match status" value="1"/>
</dbReference>
<dbReference type="GO" id="GO:0019354">
    <property type="term" value="P:siroheme biosynthetic process"/>
    <property type="evidence" value="ECO:0007669"/>
    <property type="project" value="UniProtKB-UniPathway"/>
</dbReference>
<dbReference type="GO" id="GO:0004325">
    <property type="term" value="F:ferrochelatase activity"/>
    <property type="evidence" value="ECO:0007669"/>
    <property type="project" value="InterPro"/>
</dbReference>
<dbReference type="Proteomes" id="UP000199474">
    <property type="component" value="Unassembled WGS sequence"/>
</dbReference>
<dbReference type="GO" id="GO:0043115">
    <property type="term" value="F:precorrin-2 dehydrogenase activity"/>
    <property type="evidence" value="ECO:0007669"/>
    <property type="project" value="UniProtKB-EC"/>
</dbReference>
<feature type="domain" description="Siroheme synthase central" evidence="7">
    <location>
        <begin position="118"/>
        <end position="145"/>
    </location>
</feature>
<dbReference type="Pfam" id="PF13241">
    <property type="entry name" value="NAD_binding_7"/>
    <property type="match status" value="1"/>
</dbReference>
<evidence type="ECO:0000256" key="6">
    <source>
        <dbReference type="ARBA" id="ARBA00047561"/>
    </source>
</evidence>
<gene>
    <name evidence="8" type="ORF">SAMN05216238_105199</name>
</gene>
<evidence type="ECO:0000256" key="5">
    <source>
        <dbReference type="ARBA" id="ARBA00023244"/>
    </source>
</evidence>
<dbReference type="AlphaFoldDB" id="A0A1I1W935"/>
<dbReference type="SUPFAM" id="SSF75615">
    <property type="entry name" value="Siroheme synthase middle domains-like"/>
    <property type="match status" value="1"/>
</dbReference>
<dbReference type="Gene3D" id="1.10.8.610">
    <property type="entry name" value="SirC, precorrin-2 dehydrogenase, C-terminal helical domain-like"/>
    <property type="match status" value="1"/>
</dbReference>
<accession>A0A1I1W935</accession>
<sequence length="209" mass="23427">MTAIPLMIDLDGKRVIVVGGGAVAERRIRALLESGAHLTVISPDVTEAIYTLWQEGAVDWRQKRVSGGDLSDAFLIVTAANDLEVNQFVAARAPANALINNASDAERGNTQFPSFFNRGRLSLSVSTNGASPMLTANIKRDLEAQFDKRWTGYVDFLYECRQLLKRIRLPENEQRLILQQILSENYYHHANRQIMLNWLANEPEGEDAQ</sequence>
<dbReference type="SUPFAM" id="SSF51735">
    <property type="entry name" value="NAD(P)-binding Rossmann-fold domains"/>
    <property type="match status" value="1"/>
</dbReference>
<name>A0A1I1W935_9BACI</name>
<dbReference type="Pfam" id="PF22440">
    <property type="entry name" value="SirC_C"/>
    <property type="match status" value="1"/>
</dbReference>
<protein>
    <recommendedName>
        <fullName evidence="2">precorrin-2 dehydrogenase</fullName>
        <ecNumber evidence="2">1.3.1.76</ecNumber>
    </recommendedName>
</protein>
<dbReference type="PANTHER" id="PTHR35330:SF1">
    <property type="entry name" value="SIROHEME BIOSYNTHESIS PROTEIN MET8"/>
    <property type="match status" value="1"/>
</dbReference>
<dbReference type="InterPro" id="IPR028161">
    <property type="entry name" value="Met8-like"/>
</dbReference>
<comment type="catalytic activity">
    <reaction evidence="6">
        <text>precorrin-2 + NAD(+) = sirohydrochlorin + NADH + 2 H(+)</text>
        <dbReference type="Rhea" id="RHEA:15613"/>
        <dbReference type="ChEBI" id="CHEBI:15378"/>
        <dbReference type="ChEBI" id="CHEBI:57540"/>
        <dbReference type="ChEBI" id="CHEBI:57945"/>
        <dbReference type="ChEBI" id="CHEBI:58351"/>
        <dbReference type="ChEBI" id="CHEBI:58827"/>
        <dbReference type="EC" id="1.3.1.76"/>
    </reaction>
</comment>
<dbReference type="RefSeq" id="WP_090084493.1">
    <property type="nucleotide sequence ID" value="NZ_FOMR01000005.1"/>
</dbReference>